<dbReference type="AlphaFoldDB" id="A0AAD0YZ61"/>
<protein>
    <recommendedName>
        <fullName evidence="4">Conjugative transposon protein TraD</fullName>
    </recommendedName>
</protein>
<feature type="region of interest" description="Disordered" evidence="1">
    <location>
        <begin position="1"/>
        <end position="51"/>
    </location>
</feature>
<evidence type="ECO:0008006" key="4">
    <source>
        <dbReference type="Google" id="ProtNLM"/>
    </source>
</evidence>
<evidence type="ECO:0000256" key="1">
    <source>
        <dbReference type="SAM" id="MobiDB-lite"/>
    </source>
</evidence>
<reference evidence="2 3" key="1">
    <citation type="submission" date="2018-11" db="EMBL/GenBank/DDBJ databases">
        <title>Proposal to divide the Flavobacteriaceae and reorganize its genera based on Amino Acid Identity values calculated from whole genome sequences.</title>
        <authorList>
            <person name="Nicholson A.C."/>
            <person name="Gulvik C.A."/>
            <person name="Whitney A.M."/>
            <person name="Humrighouse B.W."/>
            <person name="Bell M."/>
            <person name="Holmes B."/>
            <person name="Steigerwalt A.G."/>
            <person name="Villarma A."/>
            <person name="Sheth M."/>
            <person name="Batra D."/>
            <person name="Pryor J."/>
            <person name="Bernardet J.-F."/>
            <person name="Hugo C."/>
            <person name="Kampfer P."/>
            <person name="Newman J."/>
            <person name="McQuiston J.R."/>
        </authorList>
    </citation>
    <scope>NUCLEOTIDE SEQUENCE [LARGE SCALE GENOMIC DNA]</scope>
    <source>
        <strain evidence="2 3">H5559</strain>
    </source>
</reference>
<evidence type="ECO:0000313" key="2">
    <source>
        <dbReference type="EMBL" id="AZB17559.1"/>
    </source>
</evidence>
<name>A0AAD0YZ61_CHRID</name>
<organism evidence="2 3">
    <name type="scientific">Chryseobacterium indologenes</name>
    <name type="common">Flavobacterium indologenes</name>
    <dbReference type="NCBI Taxonomy" id="253"/>
    <lineage>
        <taxon>Bacteria</taxon>
        <taxon>Pseudomonadati</taxon>
        <taxon>Bacteroidota</taxon>
        <taxon>Flavobacteriia</taxon>
        <taxon>Flavobacteriales</taxon>
        <taxon>Weeksellaceae</taxon>
        <taxon>Chryseobacterium group</taxon>
        <taxon>Chryseobacterium</taxon>
    </lineage>
</organism>
<dbReference type="EMBL" id="CP033930">
    <property type="protein sequence ID" value="AZB17559.1"/>
    <property type="molecule type" value="Genomic_DNA"/>
</dbReference>
<dbReference type="Proteomes" id="UP000269015">
    <property type="component" value="Chromosome"/>
</dbReference>
<evidence type="ECO:0000313" key="3">
    <source>
        <dbReference type="Proteomes" id="UP000269015"/>
    </source>
</evidence>
<gene>
    <name evidence="2" type="ORF">EG352_07165</name>
</gene>
<accession>A0AAD0YZ61</accession>
<feature type="compositionally biased region" description="Basic and acidic residues" evidence="1">
    <location>
        <begin position="1"/>
        <end position="16"/>
    </location>
</feature>
<sequence length="190" mass="22008">MEKKLSQKKTQEEKKQTQFNLPSIIGDTKKEERQSVPSYADQRHSENNKMRVPIFEPETNSQVLNNKSPKKNLDEILFRSEVWEEEEEDWLSEMEIEVESGFATGVTFQELNSVSQFFQQDVLNPDVENEAAYIIQKIQGTELFNLLEKSLGEASRRVDHLLSKNYQNDQTPISSHLHKGLDGFDIGEFV</sequence>
<proteinExistence type="predicted"/>